<reference evidence="1 2" key="1">
    <citation type="submission" date="2022-03" db="EMBL/GenBank/DDBJ databases">
        <authorList>
            <person name="Macdonald S."/>
            <person name="Ahmed S."/>
            <person name="Newling K."/>
        </authorList>
    </citation>
    <scope>NUCLEOTIDE SEQUENCE [LARGE SCALE GENOMIC DNA]</scope>
</reference>
<gene>
    <name evidence="1" type="ORF">ERUC_LOCUS43666</name>
</gene>
<protein>
    <submittedName>
        <fullName evidence="1">Uncharacterized protein</fullName>
    </submittedName>
</protein>
<comment type="caution">
    <text evidence="1">The sequence shown here is derived from an EMBL/GenBank/DDBJ whole genome shotgun (WGS) entry which is preliminary data.</text>
</comment>
<dbReference type="EMBL" id="CAKOAT010932932">
    <property type="protein sequence ID" value="CAH8391183.1"/>
    <property type="molecule type" value="Genomic_DNA"/>
</dbReference>
<accession>A0ABC8M609</accession>
<keyword evidence="2" id="KW-1185">Reference proteome</keyword>
<name>A0ABC8M609_ERUVS</name>
<dbReference type="Proteomes" id="UP001642260">
    <property type="component" value="Unassembled WGS sequence"/>
</dbReference>
<dbReference type="PANTHER" id="PTHR37173:SF1">
    <property type="entry name" value="PROLINE-RICH FAMILY PROTEIN"/>
    <property type="match status" value="1"/>
</dbReference>
<organism evidence="1 2">
    <name type="scientific">Eruca vesicaria subsp. sativa</name>
    <name type="common">Garden rocket</name>
    <name type="synonym">Eruca sativa</name>
    <dbReference type="NCBI Taxonomy" id="29727"/>
    <lineage>
        <taxon>Eukaryota</taxon>
        <taxon>Viridiplantae</taxon>
        <taxon>Streptophyta</taxon>
        <taxon>Embryophyta</taxon>
        <taxon>Tracheophyta</taxon>
        <taxon>Spermatophyta</taxon>
        <taxon>Magnoliopsida</taxon>
        <taxon>eudicotyledons</taxon>
        <taxon>Gunneridae</taxon>
        <taxon>Pentapetalae</taxon>
        <taxon>rosids</taxon>
        <taxon>malvids</taxon>
        <taxon>Brassicales</taxon>
        <taxon>Brassicaceae</taxon>
        <taxon>Brassiceae</taxon>
        <taxon>Eruca</taxon>
    </lineage>
</organism>
<evidence type="ECO:0000313" key="2">
    <source>
        <dbReference type="Proteomes" id="UP001642260"/>
    </source>
</evidence>
<sequence length="152" mass="17391">MWLDMLMVDATIIQATVRANRLPTFRPRLTAGSMYSISSFDVARCAQNFRLPDSSSLIRFSDSTVFNKITEPDSPLPLEGFRYGNETELLGLANTNTQLFDEESVKQLSDADLLKRHVDRAKKVRAQLREEWLKRIARYKARLALLLPPFGE</sequence>
<dbReference type="AlphaFoldDB" id="A0ABC8M609"/>
<evidence type="ECO:0000313" key="1">
    <source>
        <dbReference type="EMBL" id="CAH8391183.1"/>
    </source>
</evidence>
<dbReference type="PANTHER" id="PTHR37173">
    <property type="entry name" value="HYDROXYPROLINE-RICH GLYCOPROTEIN FAMILY PROTEIN"/>
    <property type="match status" value="1"/>
</dbReference>
<proteinExistence type="predicted"/>